<comment type="caution">
    <text evidence="2">The sequence shown here is derived from an EMBL/GenBank/DDBJ whole genome shotgun (WGS) entry which is preliminary data.</text>
</comment>
<organism evidence="2 3">
    <name type="scientific">Protea cynaroides</name>
    <dbReference type="NCBI Taxonomy" id="273540"/>
    <lineage>
        <taxon>Eukaryota</taxon>
        <taxon>Viridiplantae</taxon>
        <taxon>Streptophyta</taxon>
        <taxon>Embryophyta</taxon>
        <taxon>Tracheophyta</taxon>
        <taxon>Spermatophyta</taxon>
        <taxon>Magnoliopsida</taxon>
        <taxon>Proteales</taxon>
        <taxon>Proteaceae</taxon>
        <taxon>Protea</taxon>
    </lineage>
</organism>
<name>A0A9Q0HB96_9MAGN</name>
<keyword evidence="3" id="KW-1185">Reference proteome</keyword>
<evidence type="ECO:0000313" key="2">
    <source>
        <dbReference type="EMBL" id="KAJ4962968.1"/>
    </source>
</evidence>
<dbReference type="AlphaFoldDB" id="A0A9Q0HB96"/>
<dbReference type="Proteomes" id="UP001141806">
    <property type="component" value="Unassembled WGS sequence"/>
</dbReference>
<evidence type="ECO:0000256" key="1">
    <source>
        <dbReference type="SAM" id="MobiDB-lite"/>
    </source>
</evidence>
<reference evidence="2" key="1">
    <citation type="journal article" date="2023" name="Plant J.">
        <title>The genome of the king protea, Protea cynaroides.</title>
        <authorList>
            <person name="Chang J."/>
            <person name="Duong T.A."/>
            <person name="Schoeman C."/>
            <person name="Ma X."/>
            <person name="Roodt D."/>
            <person name="Barker N."/>
            <person name="Li Z."/>
            <person name="Van de Peer Y."/>
            <person name="Mizrachi E."/>
        </authorList>
    </citation>
    <scope>NUCLEOTIDE SEQUENCE</scope>
    <source>
        <tissue evidence="2">Young leaves</tissue>
    </source>
</reference>
<proteinExistence type="predicted"/>
<dbReference type="EMBL" id="JAMYWD010000008">
    <property type="protein sequence ID" value="KAJ4962968.1"/>
    <property type="molecule type" value="Genomic_DNA"/>
</dbReference>
<sequence length="112" mass="12689">MEQQRIEHQRLLEEKIDKALQQRSADAPSLPPTVWVTTNQTLNSSSSSMMIRLSAPATKSLEVTNPPSFLDSFFSPNLITSLPQFPVTFIQPQFRPQTMPHSPPQRQSNNDQ</sequence>
<protein>
    <submittedName>
        <fullName evidence="2">Uncharacterized protein</fullName>
    </submittedName>
</protein>
<feature type="region of interest" description="Disordered" evidence="1">
    <location>
        <begin position="92"/>
        <end position="112"/>
    </location>
</feature>
<accession>A0A9Q0HB96</accession>
<evidence type="ECO:0000313" key="3">
    <source>
        <dbReference type="Proteomes" id="UP001141806"/>
    </source>
</evidence>
<gene>
    <name evidence="2" type="ORF">NE237_022907</name>
</gene>